<dbReference type="PANTHER" id="PTHR43792:SF1">
    <property type="entry name" value="N-ACETYLTRANSFERASE DOMAIN-CONTAINING PROTEIN"/>
    <property type="match status" value="1"/>
</dbReference>
<dbReference type="Gene3D" id="3.40.630.30">
    <property type="match status" value="1"/>
</dbReference>
<dbReference type="PROSITE" id="PS51186">
    <property type="entry name" value="GNAT"/>
    <property type="match status" value="1"/>
</dbReference>
<accession>A0A4R0Z552</accession>
<evidence type="ECO:0000313" key="3">
    <source>
        <dbReference type="Proteomes" id="UP000291822"/>
    </source>
</evidence>
<name>A0A4R0Z552_9GAMM</name>
<dbReference type="Proteomes" id="UP000291822">
    <property type="component" value="Unassembled WGS sequence"/>
</dbReference>
<dbReference type="InterPro" id="IPR016181">
    <property type="entry name" value="Acyl_CoA_acyltransferase"/>
</dbReference>
<reference evidence="2 3" key="1">
    <citation type="submission" date="2019-02" db="EMBL/GenBank/DDBJ databases">
        <title>Dyella amyloliquefaciens sp. nov., isolated from forest soil.</title>
        <authorList>
            <person name="Gao Z.-H."/>
            <person name="Qiu L.-H."/>
        </authorList>
    </citation>
    <scope>NUCLEOTIDE SEQUENCE [LARGE SCALE GENOMIC DNA]</scope>
    <source>
        <strain evidence="2 3">KACC 12747</strain>
    </source>
</reference>
<keyword evidence="2" id="KW-0808">Transferase</keyword>
<organism evidence="2 3">
    <name type="scientific">Dyella soli</name>
    <dbReference type="NCBI Taxonomy" id="522319"/>
    <lineage>
        <taxon>Bacteria</taxon>
        <taxon>Pseudomonadati</taxon>
        <taxon>Pseudomonadota</taxon>
        <taxon>Gammaproteobacteria</taxon>
        <taxon>Lysobacterales</taxon>
        <taxon>Rhodanobacteraceae</taxon>
        <taxon>Dyella</taxon>
    </lineage>
</organism>
<dbReference type="PANTHER" id="PTHR43792">
    <property type="entry name" value="GNAT FAMILY, PUTATIVE (AFU_ORTHOLOGUE AFUA_3G00765)-RELATED-RELATED"/>
    <property type="match status" value="1"/>
</dbReference>
<dbReference type="InterPro" id="IPR051531">
    <property type="entry name" value="N-acetyltransferase"/>
</dbReference>
<evidence type="ECO:0000259" key="1">
    <source>
        <dbReference type="PROSITE" id="PS51186"/>
    </source>
</evidence>
<dbReference type="SUPFAM" id="SSF55729">
    <property type="entry name" value="Acyl-CoA N-acyltransferases (Nat)"/>
    <property type="match status" value="1"/>
</dbReference>
<dbReference type="Pfam" id="PF13302">
    <property type="entry name" value="Acetyltransf_3"/>
    <property type="match status" value="1"/>
</dbReference>
<dbReference type="EMBL" id="SJTG01000001">
    <property type="protein sequence ID" value="TCI13530.1"/>
    <property type="molecule type" value="Genomic_DNA"/>
</dbReference>
<dbReference type="AlphaFoldDB" id="A0A4R0Z552"/>
<evidence type="ECO:0000313" key="2">
    <source>
        <dbReference type="EMBL" id="TCI13530.1"/>
    </source>
</evidence>
<sequence length="191" mass="21218">MIVTSRLRLDALRDDDAPALFMYRSHPDVARYQGWQPTQLDEARRWIAGQNPTDTPAPGQWFQRAIRRLESGALIGDLGACMPAEPGMWVDIGITLAPSAQGRGFASEALAGFLAWLFAGQLVRRVTASVDPRNQACMRLMGRLGFRQEAHFVQSIPWQGGWADDVVWAMLAHEWAALRGDTVEDRGGTTR</sequence>
<gene>
    <name evidence="2" type="ORF">EZM97_09765</name>
</gene>
<dbReference type="GO" id="GO:0016747">
    <property type="term" value="F:acyltransferase activity, transferring groups other than amino-acyl groups"/>
    <property type="evidence" value="ECO:0007669"/>
    <property type="project" value="InterPro"/>
</dbReference>
<dbReference type="InterPro" id="IPR000182">
    <property type="entry name" value="GNAT_dom"/>
</dbReference>
<feature type="domain" description="N-acetyltransferase" evidence="1">
    <location>
        <begin position="7"/>
        <end position="173"/>
    </location>
</feature>
<protein>
    <submittedName>
        <fullName evidence="2">N-acetyltransferase</fullName>
    </submittedName>
</protein>
<proteinExistence type="predicted"/>
<comment type="caution">
    <text evidence="2">The sequence shown here is derived from an EMBL/GenBank/DDBJ whole genome shotgun (WGS) entry which is preliminary data.</text>
</comment>
<keyword evidence="3" id="KW-1185">Reference proteome</keyword>